<sequence>MEMKVEMLPEFVAFCDQEKTTAEAVLRCFMRDVLAVYEGKQEPSDTALGVVQAYAWSYFVRVTNPERYF</sequence>
<dbReference type="EMBL" id="FXAH01000004">
    <property type="protein sequence ID" value="SMF26516.1"/>
    <property type="molecule type" value="Genomic_DNA"/>
</dbReference>
<dbReference type="Proteomes" id="UP000192911">
    <property type="component" value="Unassembled WGS sequence"/>
</dbReference>
<dbReference type="RefSeq" id="WP_139831143.1">
    <property type="nucleotide sequence ID" value="NZ_BSQD01000005.1"/>
</dbReference>
<proteinExistence type="predicted"/>
<keyword evidence="3" id="KW-1185">Reference proteome</keyword>
<gene>
    <name evidence="1" type="ORF">SAMN06295900_104420</name>
    <name evidence="2" type="ORF">SAMN06295900_104430</name>
</gene>
<reference evidence="1" key="1">
    <citation type="submission" date="2017-04" db="EMBL/GenBank/DDBJ databases">
        <authorList>
            <person name="Afonso C.L."/>
            <person name="Miller P.J."/>
            <person name="Scott M.A."/>
            <person name="Spackman E."/>
            <person name="Goraichik I."/>
            <person name="Dimitrov K.M."/>
            <person name="Suarez D.L."/>
            <person name="Swayne D.E."/>
        </authorList>
    </citation>
    <scope>NUCLEOTIDE SEQUENCE [LARGE SCALE GENOMIC DNA]</scope>
    <source>
        <strain evidence="1">Ballard 720</strain>
    </source>
</reference>
<dbReference type="GeneID" id="95551664"/>
<reference evidence="3" key="2">
    <citation type="submission" date="2017-04" db="EMBL/GenBank/DDBJ databases">
        <authorList>
            <person name="Varghese N."/>
            <person name="Submissions S."/>
        </authorList>
    </citation>
    <scope>NUCLEOTIDE SEQUENCE [LARGE SCALE GENOMIC DNA]</scope>
    <source>
        <strain evidence="3">Ballard 720</strain>
    </source>
</reference>
<dbReference type="EMBL" id="FXAH01000004">
    <property type="protein sequence ID" value="SMF26629.1"/>
    <property type="molecule type" value="Genomic_DNA"/>
</dbReference>
<evidence type="ECO:0000313" key="2">
    <source>
        <dbReference type="EMBL" id="SMF26629.1"/>
    </source>
</evidence>
<dbReference type="OrthoDB" id="9134745at2"/>
<accession>A0A1X7E4C0</accession>
<name>A0A1X7E4C0_TRICW</name>
<protein>
    <submittedName>
        <fullName evidence="1">Uncharacterized protein</fullName>
    </submittedName>
</protein>
<evidence type="ECO:0000313" key="3">
    <source>
        <dbReference type="Proteomes" id="UP000192911"/>
    </source>
</evidence>
<organism evidence="1 3">
    <name type="scientific">Trinickia caryophylli</name>
    <name type="common">Paraburkholderia caryophylli</name>
    <dbReference type="NCBI Taxonomy" id="28094"/>
    <lineage>
        <taxon>Bacteria</taxon>
        <taxon>Pseudomonadati</taxon>
        <taxon>Pseudomonadota</taxon>
        <taxon>Betaproteobacteria</taxon>
        <taxon>Burkholderiales</taxon>
        <taxon>Burkholderiaceae</taxon>
        <taxon>Trinickia</taxon>
    </lineage>
</organism>
<dbReference type="AlphaFoldDB" id="A0A1X7E4C0"/>
<evidence type="ECO:0000313" key="1">
    <source>
        <dbReference type="EMBL" id="SMF26516.1"/>
    </source>
</evidence>